<gene>
    <name evidence="3" type="ORF">FE784_30415</name>
</gene>
<feature type="signal peptide" evidence="1">
    <location>
        <begin position="1"/>
        <end position="31"/>
    </location>
</feature>
<reference evidence="3 4" key="1">
    <citation type="submission" date="2019-05" db="EMBL/GenBank/DDBJ databases">
        <title>We sequenced the genome of Paenibacillus hemerocallicola KCTC 33185 for further insight into its adaptation and study the phylogeny of Paenibacillus.</title>
        <authorList>
            <person name="Narsing Rao M.P."/>
        </authorList>
    </citation>
    <scope>NUCLEOTIDE SEQUENCE [LARGE SCALE GENOMIC DNA]</scope>
    <source>
        <strain evidence="3 4">KCTC 33185</strain>
    </source>
</reference>
<comment type="caution">
    <text evidence="3">The sequence shown here is derived from an EMBL/GenBank/DDBJ whole genome shotgun (WGS) entry which is preliminary data.</text>
</comment>
<proteinExistence type="predicted"/>
<evidence type="ECO:0000313" key="4">
    <source>
        <dbReference type="Proteomes" id="UP000307943"/>
    </source>
</evidence>
<dbReference type="Proteomes" id="UP000307943">
    <property type="component" value="Unassembled WGS sequence"/>
</dbReference>
<keyword evidence="4" id="KW-1185">Reference proteome</keyword>
<dbReference type="AlphaFoldDB" id="A0A5C4T0H6"/>
<dbReference type="RefSeq" id="WP_139606029.1">
    <property type="nucleotide sequence ID" value="NZ_VDCQ01000058.1"/>
</dbReference>
<dbReference type="EMBL" id="VDCQ01000058">
    <property type="protein sequence ID" value="TNJ62483.1"/>
    <property type="molecule type" value="Genomic_DNA"/>
</dbReference>
<evidence type="ECO:0000313" key="3">
    <source>
        <dbReference type="EMBL" id="TNJ62483.1"/>
    </source>
</evidence>
<keyword evidence="1" id="KW-0732">Signal</keyword>
<organism evidence="3 4">
    <name type="scientific">Paenibacillus hemerocallicola</name>
    <dbReference type="NCBI Taxonomy" id="1172614"/>
    <lineage>
        <taxon>Bacteria</taxon>
        <taxon>Bacillati</taxon>
        <taxon>Bacillota</taxon>
        <taxon>Bacilli</taxon>
        <taxon>Bacillales</taxon>
        <taxon>Paenibacillaceae</taxon>
        <taxon>Paenibacillus</taxon>
    </lineage>
</organism>
<dbReference type="InterPro" id="IPR012854">
    <property type="entry name" value="Cu_amine_oxidase-like_N"/>
</dbReference>
<evidence type="ECO:0000256" key="1">
    <source>
        <dbReference type="SAM" id="SignalP"/>
    </source>
</evidence>
<dbReference type="Pfam" id="PF07833">
    <property type="entry name" value="Cu_amine_oxidN1"/>
    <property type="match status" value="1"/>
</dbReference>
<sequence>MKIGTRPKPKGTLSALLAGALFVSLSMNVSGADALTEVKVFLNTGIKVMLNGKSFEPADPDDGTRLVPITYRGSTYLPLRAVAEATGMQVAWDDKTNTAYLGEVVGQVAQGETSYIKLTPDFVYNGNTIYRLSSRTPEELKPSDQVSFGHGYVTGGYRSVTMEVKNDFKNGKFKASIWVQDSNQADNLIIKLFDENQVTVKEMKVKSGTLNELEADIKDVKTLWVTVQGDKSIVGEPMLGN</sequence>
<dbReference type="OrthoDB" id="337615at2"/>
<name>A0A5C4T0H6_9BACL</name>
<accession>A0A5C4T0H6</accession>
<feature type="domain" description="Copper amine oxidase-like N-terminal" evidence="2">
    <location>
        <begin position="68"/>
        <end position="100"/>
    </location>
</feature>
<feature type="chain" id="PRO_5039313801" description="Copper amine oxidase-like N-terminal domain-containing protein" evidence="1">
    <location>
        <begin position="32"/>
        <end position="241"/>
    </location>
</feature>
<evidence type="ECO:0000259" key="2">
    <source>
        <dbReference type="Pfam" id="PF07833"/>
    </source>
</evidence>
<protein>
    <recommendedName>
        <fullName evidence="2">Copper amine oxidase-like N-terminal domain-containing protein</fullName>
    </recommendedName>
</protein>